<dbReference type="STRING" id="29172.A0A0D8XE84"/>
<reference evidence="3" key="2">
    <citation type="journal article" date="2016" name="Sci. Rep.">
        <title>Dictyocaulus viviparus genome, variome and transcriptome elucidate lungworm biology and support future intervention.</title>
        <authorList>
            <person name="McNulty S.N."/>
            <person name="Strube C."/>
            <person name="Rosa B.A."/>
            <person name="Martin J.C."/>
            <person name="Tyagi R."/>
            <person name="Choi Y.J."/>
            <person name="Wang Q."/>
            <person name="Hallsworth Pepin K."/>
            <person name="Zhang X."/>
            <person name="Ozersky P."/>
            <person name="Wilson R.K."/>
            <person name="Sternberg P.W."/>
            <person name="Gasser R.B."/>
            <person name="Mitreva M."/>
        </authorList>
    </citation>
    <scope>NUCLEOTIDE SEQUENCE [LARGE SCALE GENOMIC DNA]</scope>
    <source>
        <strain evidence="3">HannoverDv2000</strain>
    </source>
</reference>
<dbReference type="GO" id="GO:0003924">
    <property type="term" value="F:GTPase activity"/>
    <property type="evidence" value="ECO:0007669"/>
    <property type="project" value="InterPro"/>
</dbReference>
<keyword evidence="1" id="KW-1133">Transmembrane helix</keyword>
<dbReference type="InterPro" id="IPR001806">
    <property type="entry name" value="Small_GTPase"/>
</dbReference>
<evidence type="ECO:0000313" key="3">
    <source>
        <dbReference type="Proteomes" id="UP000053766"/>
    </source>
</evidence>
<sequence length="167" mass="18895">MPTTCARTESVVESDWDAVLLPYQVSRSEAEDLARSLNIPYVECSAKLRMNVDQAFHAVVRLVRRFKTLAVTEMVVYLQSFLVFARMKICSVLIGGKNFNMMSEQHLIIVELNRLRKIRKGKAAEYNNYLESIVVAVLDTKNVIDFVSYCLLTTMGIAGFAIVEHIA</sequence>
<keyword evidence="3" id="KW-1185">Reference proteome</keyword>
<name>A0A0D8XE84_DICVI</name>
<evidence type="ECO:0000313" key="2">
    <source>
        <dbReference type="EMBL" id="KJH41974.1"/>
    </source>
</evidence>
<gene>
    <name evidence="2" type="ORF">DICVIV_12044</name>
</gene>
<dbReference type="InterPro" id="IPR027417">
    <property type="entry name" value="P-loop_NTPase"/>
</dbReference>
<dbReference type="GO" id="GO:0005525">
    <property type="term" value="F:GTP binding"/>
    <property type="evidence" value="ECO:0007669"/>
    <property type="project" value="InterPro"/>
</dbReference>
<organism evidence="2 3">
    <name type="scientific">Dictyocaulus viviparus</name>
    <name type="common">Bovine lungworm</name>
    <dbReference type="NCBI Taxonomy" id="29172"/>
    <lineage>
        <taxon>Eukaryota</taxon>
        <taxon>Metazoa</taxon>
        <taxon>Ecdysozoa</taxon>
        <taxon>Nematoda</taxon>
        <taxon>Chromadorea</taxon>
        <taxon>Rhabditida</taxon>
        <taxon>Rhabditina</taxon>
        <taxon>Rhabditomorpha</taxon>
        <taxon>Strongyloidea</taxon>
        <taxon>Metastrongylidae</taxon>
        <taxon>Dictyocaulus</taxon>
    </lineage>
</organism>
<dbReference type="AlphaFoldDB" id="A0A0D8XE84"/>
<keyword evidence="1" id="KW-0472">Membrane</keyword>
<dbReference type="SUPFAM" id="SSF52540">
    <property type="entry name" value="P-loop containing nucleoside triphosphate hydrolases"/>
    <property type="match status" value="1"/>
</dbReference>
<dbReference type="Gene3D" id="3.40.50.300">
    <property type="entry name" value="P-loop containing nucleotide triphosphate hydrolases"/>
    <property type="match status" value="1"/>
</dbReference>
<dbReference type="Pfam" id="PF00071">
    <property type="entry name" value="Ras"/>
    <property type="match status" value="1"/>
</dbReference>
<protein>
    <submittedName>
        <fullName evidence="2">Uncharacterized protein</fullName>
    </submittedName>
</protein>
<keyword evidence="1" id="KW-0812">Transmembrane</keyword>
<dbReference type="Proteomes" id="UP000053766">
    <property type="component" value="Unassembled WGS sequence"/>
</dbReference>
<reference evidence="2 3" key="1">
    <citation type="submission" date="2013-11" db="EMBL/GenBank/DDBJ databases">
        <title>Draft genome of the bovine lungworm Dictyocaulus viviparus.</title>
        <authorList>
            <person name="Mitreva M."/>
        </authorList>
    </citation>
    <scope>NUCLEOTIDE SEQUENCE [LARGE SCALE GENOMIC DNA]</scope>
    <source>
        <strain evidence="2 3">HannoverDv2000</strain>
    </source>
</reference>
<accession>A0A0D8XE84</accession>
<dbReference type="OrthoDB" id="5976022at2759"/>
<evidence type="ECO:0000256" key="1">
    <source>
        <dbReference type="SAM" id="Phobius"/>
    </source>
</evidence>
<dbReference type="PROSITE" id="PS51421">
    <property type="entry name" value="RAS"/>
    <property type="match status" value="1"/>
</dbReference>
<feature type="transmembrane region" description="Helical" evidence="1">
    <location>
        <begin position="146"/>
        <end position="163"/>
    </location>
</feature>
<dbReference type="EMBL" id="KN716729">
    <property type="protein sequence ID" value="KJH41974.1"/>
    <property type="molecule type" value="Genomic_DNA"/>
</dbReference>
<proteinExistence type="predicted"/>